<gene>
    <name evidence="2" type="ORF">PHACADRAFT_33464</name>
</gene>
<proteinExistence type="predicted"/>
<dbReference type="EMBL" id="JH930481">
    <property type="protein sequence ID" value="EKM49401.1"/>
    <property type="molecule type" value="Genomic_DNA"/>
</dbReference>
<evidence type="ECO:0000313" key="2">
    <source>
        <dbReference type="EMBL" id="EKM49401.1"/>
    </source>
</evidence>
<name>K5UIQ8_PHACS</name>
<dbReference type="InParanoid" id="K5UIQ8"/>
<dbReference type="KEGG" id="pco:PHACADRAFT_33464"/>
<protein>
    <submittedName>
        <fullName evidence="2">Uncharacterized protein</fullName>
    </submittedName>
</protein>
<dbReference type="AlphaFoldDB" id="K5UIQ8"/>
<evidence type="ECO:0000313" key="3">
    <source>
        <dbReference type="Proteomes" id="UP000008370"/>
    </source>
</evidence>
<dbReference type="HOGENOM" id="CLU_1210203_0_0_1"/>
<organism evidence="2 3">
    <name type="scientific">Phanerochaete carnosa (strain HHB-10118-sp)</name>
    <name type="common">White-rot fungus</name>
    <name type="synonym">Peniophora carnosa</name>
    <dbReference type="NCBI Taxonomy" id="650164"/>
    <lineage>
        <taxon>Eukaryota</taxon>
        <taxon>Fungi</taxon>
        <taxon>Dikarya</taxon>
        <taxon>Basidiomycota</taxon>
        <taxon>Agaricomycotina</taxon>
        <taxon>Agaricomycetes</taxon>
        <taxon>Polyporales</taxon>
        <taxon>Phanerochaetaceae</taxon>
        <taxon>Phanerochaete</taxon>
    </lineage>
</organism>
<dbReference type="Proteomes" id="UP000008370">
    <property type="component" value="Unassembled WGS sequence"/>
</dbReference>
<sequence>MTAKTITANKTAPRLRRTTAMPTHSAPPLRVSARSKLMQSQHAKAVSSPLEYNVPVYFRTTPCRASPQCDPAAADRMRNTGYVNRLEWAVYDPCPDMIGGLKGHMYIVSCRSEGDHALATLLTNGVSDHSWCRIGTTENIAHEWFDGWFTGTIKGKVHRLSLFPRVVTEAELHHRVTTAQDLPTKFPLPLSIKPALSSAFAPDAAPAASNNPPEAEPAEPANSQPRKCY</sequence>
<accession>K5UIQ8</accession>
<feature type="region of interest" description="Disordered" evidence="1">
    <location>
        <begin position="201"/>
        <end position="229"/>
    </location>
</feature>
<evidence type="ECO:0000256" key="1">
    <source>
        <dbReference type="SAM" id="MobiDB-lite"/>
    </source>
</evidence>
<dbReference type="RefSeq" id="XP_007401975.1">
    <property type="nucleotide sequence ID" value="XM_007401913.1"/>
</dbReference>
<keyword evidence="3" id="KW-1185">Reference proteome</keyword>
<reference evidence="2 3" key="1">
    <citation type="journal article" date="2012" name="BMC Genomics">
        <title>Comparative genomics of the white-rot fungi, Phanerochaete carnosa and P. chrysosporium, to elucidate the genetic basis of the distinct wood types they colonize.</title>
        <authorList>
            <person name="Suzuki H."/>
            <person name="MacDonald J."/>
            <person name="Syed K."/>
            <person name="Salamov A."/>
            <person name="Hori C."/>
            <person name="Aerts A."/>
            <person name="Henrissat B."/>
            <person name="Wiebenga A."/>
            <person name="vanKuyk P.A."/>
            <person name="Barry K."/>
            <person name="Lindquist E."/>
            <person name="LaButti K."/>
            <person name="Lapidus A."/>
            <person name="Lucas S."/>
            <person name="Coutinho P."/>
            <person name="Gong Y."/>
            <person name="Samejima M."/>
            <person name="Mahadevan R."/>
            <person name="Abou-Zaid M."/>
            <person name="de Vries R.P."/>
            <person name="Igarashi K."/>
            <person name="Yadav J.S."/>
            <person name="Grigoriev I.V."/>
            <person name="Master E.R."/>
        </authorList>
    </citation>
    <scope>NUCLEOTIDE SEQUENCE [LARGE SCALE GENOMIC DNA]</scope>
    <source>
        <strain evidence="2 3">HHB-10118-sp</strain>
    </source>
</reference>
<dbReference type="GeneID" id="18919792"/>
<feature type="compositionally biased region" description="Low complexity" evidence="1">
    <location>
        <begin position="201"/>
        <end position="222"/>
    </location>
</feature>